<feature type="region of interest" description="Disordered" evidence="6">
    <location>
        <begin position="200"/>
        <end position="226"/>
    </location>
</feature>
<dbReference type="Gene3D" id="1.20.5.1180">
    <property type="entry name" value="Geminin coiled-coil domain"/>
    <property type="match status" value="1"/>
</dbReference>
<evidence type="ECO:0000256" key="5">
    <source>
        <dbReference type="SAM" id="Coils"/>
    </source>
</evidence>
<reference evidence="8 9" key="2">
    <citation type="submission" date="2025-04" db="UniProtKB">
        <authorList>
            <consortium name="RefSeq"/>
        </authorList>
    </citation>
    <scope>IDENTIFICATION</scope>
    <source>
        <tissue evidence="8 9">Blood</tissue>
    </source>
</reference>
<accession>A0A979FAM6</accession>
<keyword evidence="3" id="KW-0539">Nucleus</keyword>
<dbReference type="CTD" id="647309"/>
<proteinExistence type="predicted"/>
<reference evidence="7" key="1">
    <citation type="journal article" date="2016" name="Nat. Commun.">
        <title>The channel catfish genome sequence provides insights into the evolution of scale formation in teleosts.</title>
        <authorList>
            <person name="Liu Z."/>
            <person name="Liu S."/>
            <person name="Yao J."/>
            <person name="Bao L."/>
            <person name="Zhang J."/>
            <person name="Li Y."/>
            <person name="Jiang C."/>
            <person name="Sun L."/>
            <person name="Wang R."/>
            <person name="Zhang Y."/>
            <person name="Zhou T."/>
            <person name="Zeng Q."/>
            <person name="Fu Q."/>
            <person name="Gao S."/>
            <person name="Li N."/>
            <person name="Koren S."/>
            <person name="Jiang Y."/>
            <person name="Zimin A."/>
            <person name="Xu P."/>
            <person name="Phillippy A.M."/>
            <person name="Geng X."/>
            <person name="Song L."/>
            <person name="Sun F."/>
            <person name="Li C."/>
            <person name="Wang X."/>
            <person name="Chen A."/>
            <person name="Jin Y."/>
            <person name="Yuan Z."/>
            <person name="Yang Y."/>
            <person name="Tan S."/>
            <person name="Peatman E."/>
            <person name="Lu J."/>
            <person name="Qin Z."/>
            <person name="Dunham R."/>
            <person name="Li Z."/>
            <person name="Sonstegard T."/>
            <person name="Feng J."/>
            <person name="Danzmann R.G."/>
            <person name="Schroeder S."/>
            <person name="Scheffler B."/>
            <person name="Duke M.V."/>
            <person name="Ballard L."/>
            <person name="Kucuktas H."/>
            <person name="Kaltenboeck L."/>
            <person name="Liu H."/>
            <person name="Armbruster J."/>
            <person name="Xie Y."/>
            <person name="Kirby M.L."/>
            <person name="Tian Y."/>
            <person name="Flanagan M.E."/>
            <person name="Mu W."/>
            <person name="Waldbieser G.C."/>
        </authorList>
    </citation>
    <scope>NUCLEOTIDE SEQUENCE [LARGE SCALE GENOMIC DNA]</scope>
    <source>
        <strain evidence="7">SDA103</strain>
    </source>
</reference>
<feature type="region of interest" description="Disordered" evidence="6">
    <location>
        <begin position="283"/>
        <end position="311"/>
    </location>
</feature>
<keyword evidence="7" id="KW-1185">Reference proteome</keyword>
<dbReference type="RefSeq" id="XP_047017175.1">
    <property type="nucleotide sequence ID" value="XM_047161219.2"/>
</dbReference>
<dbReference type="GO" id="GO:0005634">
    <property type="term" value="C:nucleus"/>
    <property type="evidence" value="ECO:0007669"/>
    <property type="project" value="UniProtKB-SubCell"/>
</dbReference>
<dbReference type="PANTHER" id="PTHR13372:SF2">
    <property type="entry name" value="GEMININ COILED-COIL DOMAIN-CONTAINING PROTEIN 1"/>
    <property type="match status" value="1"/>
</dbReference>
<sequence>MMQSSILSCRDARFDCAYSASTSARATVDVSTATLVSLWDAGRLDDAGCQRELPQLVPAHGALRDSVWSDRLSPHLQRNKQLQDTLMQKEEELARLQEENNKLKEFLNSSYVKSLEDKSKTLFSVQRSADVQHRKRALHHERDFLNVSRLLQGGEEKRTCRNLSLEFCSAEEVADTPPLDSWVLETLGLQDEDTINTDSSFSSPMTEHRAPSFSSPAPSTDHFSPALQDSTMYSPYSDSHCEYSSAVESSCGFSHSMDDSADYLALGASRMYTVTSTGSLQGIEVPTGHFTPPKAASTPQRSHVPSSERLHHGRGYVDEGALFSTPHATRSRTDLAFSMSLSPQNSVKTHTFPQGQAFTRRDSQGGWNFTWVPKQCS</sequence>
<evidence type="ECO:0000313" key="9">
    <source>
        <dbReference type="RefSeq" id="XP_047017175.1"/>
    </source>
</evidence>
<comment type="subcellular location">
    <subcellularLocation>
        <location evidence="1">Nucleus</location>
    </subcellularLocation>
</comment>
<evidence type="ECO:0000256" key="2">
    <source>
        <dbReference type="ARBA" id="ARBA00023054"/>
    </source>
</evidence>
<feature type="compositionally biased region" description="Polar residues" evidence="6">
    <location>
        <begin position="212"/>
        <end position="226"/>
    </location>
</feature>
<dbReference type="InterPro" id="IPR059237">
    <property type="entry name" value="GemC1_CC"/>
</dbReference>
<dbReference type="GeneID" id="108277714"/>
<evidence type="ECO:0000256" key="6">
    <source>
        <dbReference type="SAM" id="MobiDB-lite"/>
    </source>
</evidence>
<dbReference type="RefSeq" id="XP_047017174.1">
    <property type="nucleotide sequence ID" value="XM_047161218.2"/>
</dbReference>
<dbReference type="OMA" id="DHHSYWS"/>
<dbReference type="AlphaFoldDB" id="A0A979FAM6"/>
<evidence type="ECO:0000256" key="3">
    <source>
        <dbReference type="ARBA" id="ARBA00023242"/>
    </source>
</evidence>
<evidence type="ECO:0000313" key="7">
    <source>
        <dbReference type="Proteomes" id="UP000221080"/>
    </source>
</evidence>
<dbReference type="GO" id="GO:0008156">
    <property type="term" value="P:negative regulation of DNA replication"/>
    <property type="evidence" value="ECO:0007669"/>
    <property type="project" value="TreeGrafter"/>
</dbReference>
<dbReference type="GO" id="GO:0045786">
    <property type="term" value="P:negative regulation of cell cycle"/>
    <property type="evidence" value="ECO:0007669"/>
    <property type="project" value="TreeGrafter"/>
</dbReference>
<name>A0A979FAM6_ICTPU</name>
<evidence type="ECO:0000256" key="4">
    <source>
        <dbReference type="ARBA" id="ARBA00023306"/>
    </source>
</evidence>
<gene>
    <name evidence="8 9" type="primary">gmnc</name>
</gene>
<evidence type="ECO:0000256" key="1">
    <source>
        <dbReference type="ARBA" id="ARBA00004123"/>
    </source>
</evidence>
<dbReference type="GeneTree" id="ENSGT00940000153270"/>
<keyword evidence="2 5" id="KW-0175">Coiled coil</keyword>
<dbReference type="Proteomes" id="UP000221080">
    <property type="component" value="Chromosome 17"/>
</dbReference>
<dbReference type="CDD" id="cd22588">
    <property type="entry name" value="GemC1_CC"/>
    <property type="match status" value="1"/>
</dbReference>
<organism evidence="7 9">
    <name type="scientific">Ictalurus punctatus</name>
    <name type="common">Channel catfish</name>
    <name type="synonym">Silurus punctatus</name>
    <dbReference type="NCBI Taxonomy" id="7998"/>
    <lineage>
        <taxon>Eukaryota</taxon>
        <taxon>Metazoa</taxon>
        <taxon>Chordata</taxon>
        <taxon>Craniata</taxon>
        <taxon>Vertebrata</taxon>
        <taxon>Euteleostomi</taxon>
        <taxon>Actinopterygii</taxon>
        <taxon>Neopterygii</taxon>
        <taxon>Teleostei</taxon>
        <taxon>Ostariophysi</taxon>
        <taxon>Siluriformes</taxon>
        <taxon>Ictaluridae</taxon>
        <taxon>Ictalurus</taxon>
    </lineage>
</organism>
<evidence type="ECO:0000313" key="8">
    <source>
        <dbReference type="RefSeq" id="XP_047017174.1"/>
    </source>
</evidence>
<keyword evidence="4" id="KW-0131">Cell cycle</keyword>
<protein>
    <submittedName>
        <fullName evidence="8 9">Geminin coiled-coil domain-containing protein 1 isoform X2</fullName>
    </submittedName>
</protein>
<feature type="coiled-coil region" evidence="5">
    <location>
        <begin position="79"/>
        <end position="109"/>
    </location>
</feature>
<dbReference type="PANTHER" id="PTHR13372">
    <property type="entry name" value="GEMININ"/>
    <property type="match status" value="1"/>
</dbReference>